<name>U2ETF6_9BACT</name>
<dbReference type="EMBL" id="ANNE01000024">
    <property type="protein sequence ID" value="ERJ21247.1"/>
    <property type="molecule type" value="Genomic_DNA"/>
</dbReference>
<dbReference type="PATRIC" id="fig|1242966.3.peg.1784"/>
<accession>U2ETF6</accession>
<keyword evidence="1" id="KW-0472">Membrane</keyword>
<evidence type="ECO:0000313" key="3">
    <source>
        <dbReference type="Proteomes" id="UP000016636"/>
    </source>
</evidence>
<dbReference type="AlphaFoldDB" id="U2ETF6"/>
<keyword evidence="1" id="KW-1133">Transmembrane helix</keyword>
<protein>
    <submittedName>
        <fullName evidence="2">Uncharacterized protein</fullName>
    </submittedName>
</protein>
<gene>
    <name evidence="2" type="ORF">UNSW3_1397</name>
</gene>
<proteinExistence type="predicted"/>
<sequence>MDGQMHVFGLGLCIAMIGFSFIAKFYFGVMKFDVDEAGLNLKN</sequence>
<reference evidence="2 3" key="1">
    <citation type="journal article" date="2013" name="BMC Genomics">
        <title>Comparative genomics of Campylobacter concisus isolates reveals genetic diversity and provides insights into disease association.</title>
        <authorList>
            <person name="Deshpande N.P."/>
            <person name="Kaakoush N.O."/>
            <person name="Wilkins M.R."/>
            <person name="Mitchell H.M."/>
        </authorList>
    </citation>
    <scope>NUCLEOTIDE SEQUENCE [LARGE SCALE GENOMIC DNA]</scope>
    <source>
        <strain evidence="2 3">UNSW3</strain>
    </source>
</reference>
<comment type="caution">
    <text evidence="2">The sequence shown here is derived from an EMBL/GenBank/DDBJ whole genome shotgun (WGS) entry which is preliminary data.</text>
</comment>
<dbReference type="Proteomes" id="UP000016636">
    <property type="component" value="Unassembled WGS sequence"/>
</dbReference>
<keyword evidence="1" id="KW-0812">Transmembrane</keyword>
<organism evidence="2 3">
    <name type="scientific">Campylobacter concisus UNSW3</name>
    <dbReference type="NCBI Taxonomy" id="1242966"/>
    <lineage>
        <taxon>Bacteria</taxon>
        <taxon>Pseudomonadati</taxon>
        <taxon>Campylobacterota</taxon>
        <taxon>Epsilonproteobacteria</taxon>
        <taxon>Campylobacterales</taxon>
        <taxon>Campylobacteraceae</taxon>
        <taxon>Campylobacter</taxon>
    </lineage>
</organism>
<feature type="transmembrane region" description="Helical" evidence="1">
    <location>
        <begin position="7"/>
        <end position="27"/>
    </location>
</feature>
<evidence type="ECO:0000313" key="2">
    <source>
        <dbReference type="EMBL" id="ERJ21247.1"/>
    </source>
</evidence>
<evidence type="ECO:0000256" key="1">
    <source>
        <dbReference type="SAM" id="Phobius"/>
    </source>
</evidence>